<dbReference type="EMBL" id="JAGSHT010000017">
    <property type="protein sequence ID" value="MBZ2198206.1"/>
    <property type="molecule type" value="Genomic_DNA"/>
</dbReference>
<organism evidence="1 2">
    <name type="scientific">Occultella gossypii</name>
    <dbReference type="NCBI Taxonomy" id="2800820"/>
    <lineage>
        <taxon>Bacteria</taxon>
        <taxon>Bacillati</taxon>
        <taxon>Actinomycetota</taxon>
        <taxon>Actinomycetes</taxon>
        <taxon>Micrococcales</taxon>
        <taxon>Ruaniaceae</taxon>
        <taxon>Occultella</taxon>
    </lineage>
</organism>
<keyword evidence="2" id="KW-1185">Reference proteome</keyword>
<reference evidence="1 2" key="1">
    <citation type="submission" date="2021-04" db="EMBL/GenBank/DDBJ databases">
        <title>Ruania sp. nov., isolated from sandy soil of mangrove forest.</title>
        <authorList>
            <person name="Ge X."/>
            <person name="Huang R."/>
            <person name="Liu W."/>
        </authorList>
    </citation>
    <scope>NUCLEOTIDE SEQUENCE [LARGE SCALE GENOMIC DNA]</scope>
    <source>
        <strain evidence="1 2">N2-46</strain>
    </source>
</reference>
<dbReference type="Gene3D" id="3.30.460.10">
    <property type="entry name" value="Beta Polymerase, domain 2"/>
    <property type="match status" value="1"/>
</dbReference>
<dbReference type="PANTHER" id="PTHR34822">
    <property type="entry name" value="GRPB DOMAIN PROTEIN (AFU_ORTHOLOGUE AFUA_1G01530)"/>
    <property type="match status" value="1"/>
</dbReference>
<name>A0ABS7SG06_9MICO</name>
<dbReference type="PANTHER" id="PTHR34822:SF1">
    <property type="entry name" value="GRPB FAMILY PROTEIN"/>
    <property type="match status" value="1"/>
</dbReference>
<comment type="caution">
    <text evidence="1">The sequence shown here is derived from an EMBL/GenBank/DDBJ whole genome shotgun (WGS) entry which is preliminary data.</text>
</comment>
<gene>
    <name evidence="1" type="ORF">KCQ71_18780</name>
</gene>
<evidence type="ECO:0000313" key="2">
    <source>
        <dbReference type="Proteomes" id="UP000826651"/>
    </source>
</evidence>
<dbReference type="Pfam" id="PF04229">
    <property type="entry name" value="GrpB"/>
    <property type="match status" value="1"/>
</dbReference>
<evidence type="ECO:0000313" key="1">
    <source>
        <dbReference type="EMBL" id="MBZ2198206.1"/>
    </source>
</evidence>
<protein>
    <submittedName>
        <fullName evidence="1">GrpB family protein</fullName>
    </submittedName>
</protein>
<dbReference type="InterPro" id="IPR007344">
    <property type="entry name" value="GrpB/CoaE"/>
</dbReference>
<sequence>MLGPGFEVARHVLDVGHPITESDGVIARRWIRTAFPRVERPSRHRSLAEHRDNPGDDIWVHGRPTPRPIEVADYDPSWPARYEVVAERVRAALGVRVLGLQHVGSTSVPGLPAKPIIDVDLTVAEAADEPAYLPDLEAAGFELVIREPAWHEHRALKHTDPDTNLHVFGRECPEVARQRLFRDWLIEHPDDLARYRDAKLRAATHTTASGGIVTDYNRHKEPIIREIYDKIFKDRGLL</sequence>
<dbReference type="InterPro" id="IPR043519">
    <property type="entry name" value="NT_sf"/>
</dbReference>
<dbReference type="SUPFAM" id="SSF81301">
    <property type="entry name" value="Nucleotidyltransferase"/>
    <property type="match status" value="1"/>
</dbReference>
<proteinExistence type="predicted"/>
<accession>A0ABS7SG06</accession>
<dbReference type="Proteomes" id="UP000826651">
    <property type="component" value="Unassembled WGS sequence"/>
</dbReference>